<evidence type="ECO:0000313" key="2">
    <source>
        <dbReference type="Proteomes" id="UP000799764"/>
    </source>
</evidence>
<sequence>MCITDVVPLFRCRIKFHGAPALADIAEDAPFTPRQYASTCLVKAPLQPGDALDWHNLTDGACFSRNRYATRRRKCRRILSFSRLDLVLAFLKRHLAIANWMYGIPTTTPFGRLYNDDFLVTPRPVPEEILDRENFAYINLRESCRVFNYCCEEQMPD</sequence>
<gene>
    <name evidence="1" type="ORF">P171DRAFT_478502</name>
</gene>
<accession>A0A9P4PZ04</accession>
<protein>
    <submittedName>
        <fullName evidence="1">Uncharacterized protein</fullName>
    </submittedName>
</protein>
<dbReference type="EMBL" id="MU001492">
    <property type="protein sequence ID" value="KAF2451469.1"/>
    <property type="molecule type" value="Genomic_DNA"/>
</dbReference>
<name>A0A9P4PZ04_9PLEO</name>
<dbReference type="OrthoDB" id="10626423at2759"/>
<keyword evidence="2" id="KW-1185">Reference proteome</keyword>
<comment type="caution">
    <text evidence="1">The sequence shown here is derived from an EMBL/GenBank/DDBJ whole genome shotgun (WGS) entry which is preliminary data.</text>
</comment>
<dbReference type="AlphaFoldDB" id="A0A9P4PZ04"/>
<organism evidence="1 2">
    <name type="scientific">Karstenula rhodostoma CBS 690.94</name>
    <dbReference type="NCBI Taxonomy" id="1392251"/>
    <lineage>
        <taxon>Eukaryota</taxon>
        <taxon>Fungi</taxon>
        <taxon>Dikarya</taxon>
        <taxon>Ascomycota</taxon>
        <taxon>Pezizomycotina</taxon>
        <taxon>Dothideomycetes</taxon>
        <taxon>Pleosporomycetidae</taxon>
        <taxon>Pleosporales</taxon>
        <taxon>Massarineae</taxon>
        <taxon>Didymosphaeriaceae</taxon>
        <taxon>Karstenula</taxon>
    </lineage>
</organism>
<proteinExistence type="predicted"/>
<reference evidence="1" key="1">
    <citation type="journal article" date="2020" name="Stud. Mycol.">
        <title>101 Dothideomycetes genomes: a test case for predicting lifestyles and emergence of pathogens.</title>
        <authorList>
            <person name="Haridas S."/>
            <person name="Albert R."/>
            <person name="Binder M."/>
            <person name="Bloem J."/>
            <person name="Labutti K."/>
            <person name="Salamov A."/>
            <person name="Andreopoulos B."/>
            <person name="Baker S."/>
            <person name="Barry K."/>
            <person name="Bills G."/>
            <person name="Bluhm B."/>
            <person name="Cannon C."/>
            <person name="Castanera R."/>
            <person name="Culley D."/>
            <person name="Daum C."/>
            <person name="Ezra D."/>
            <person name="Gonzalez J."/>
            <person name="Henrissat B."/>
            <person name="Kuo A."/>
            <person name="Liang C."/>
            <person name="Lipzen A."/>
            <person name="Lutzoni F."/>
            <person name="Magnuson J."/>
            <person name="Mondo S."/>
            <person name="Nolan M."/>
            <person name="Ohm R."/>
            <person name="Pangilinan J."/>
            <person name="Park H.-J."/>
            <person name="Ramirez L."/>
            <person name="Alfaro M."/>
            <person name="Sun H."/>
            <person name="Tritt A."/>
            <person name="Yoshinaga Y."/>
            <person name="Zwiers L.-H."/>
            <person name="Turgeon B."/>
            <person name="Goodwin S."/>
            <person name="Spatafora J."/>
            <person name="Crous P."/>
            <person name="Grigoriev I."/>
        </authorList>
    </citation>
    <scope>NUCLEOTIDE SEQUENCE</scope>
    <source>
        <strain evidence="1">CBS 690.94</strain>
    </source>
</reference>
<evidence type="ECO:0000313" key="1">
    <source>
        <dbReference type="EMBL" id="KAF2451469.1"/>
    </source>
</evidence>
<dbReference type="Proteomes" id="UP000799764">
    <property type="component" value="Unassembled WGS sequence"/>
</dbReference>